<evidence type="ECO:0000313" key="2">
    <source>
        <dbReference type="EMBL" id="SHI98566.1"/>
    </source>
</evidence>
<accession>A0A8G2C8U3</accession>
<dbReference type="Proteomes" id="UP001568358">
    <property type="component" value="Unassembled WGS sequence"/>
</dbReference>
<evidence type="ECO:0000313" key="4">
    <source>
        <dbReference type="Proteomes" id="UP001568358"/>
    </source>
</evidence>
<sequence>MNLKNIIAFFAATVLLIGLIGCTPTIDGSSEEAFDSSYEKVMKEVPEKDKLRVKAAFAKITAKKTLEAASEGIFSKKEIEKKIYAVMNGKTANDILKLAGQSEIKEEK</sequence>
<gene>
    <name evidence="1" type="ORF">AB2Z07_02205</name>
    <name evidence="2" type="ORF">SAMN05660830_01276</name>
</gene>
<dbReference type="EMBL" id="FQZR01000003">
    <property type="protein sequence ID" value="SHI98566.1"/>
    <property type="molecule type" value="Genomic_DNA"/>
</dbReference>
<dbReference type="Pfam" id="PF20404">
    <property type="entry name" value="DUF6694"/>
    <property type="match status" value="1"/>
</dbReference>
<reference evidence="1 4" key="2">
    <citation type="submission" date="2024-07" db="EMBL/GenBank/DDBJ databases">
        <title>Active virus-host system and metabolic interactions in a Lokiarchaeon culture.</title>
        <authorList>
            <person name="Ponce Toledo R.I."/>
            <person name="Rodrigues Oliveira T."/>
            <person name="Schleper C."/>
        </authorList>
    </citation>
    <scope>NUCLEOTIDE SEQUENCE [LARGE SCALE GENOMIC DNA]</scope>
    <source>
        <strain evidence="1 4">B35</strain>
    </source>
</reference>
<dbReference type="PROSITE" id="PS51257">
    <property type="entry name" value="PROKAR_LIPOPROTEIN"/>
    <property type="match status" value="1"/>
</dbReference>
<proteinExistence type="predicted"/>
<reference evidence="2 3" key="1">
    <citation type="submission" date="2016-11" db="EMBL/GenBank/DDBJ databases">
        <authorList>
            <person name="Varghese N."/>
            <person name="Submissions S."/>
        </authorList>
    </citation>
    <scope>NUCLEOTIDE SEQUENCE [LARGE SCALE GENOMIC DNA]</scope>
    <source>
        <strain evidence="2 3">DSM 17919</strain>
    </source>
</reference>
<protein>
    <submittedName>
        <fullName evidence="1">DUF6694 family lipoprotein</fullName>
    </submittedName>
</protein>
<keyword evidence="1" id="KW-0449">Lipoprotein</keyword>
<dbReference type="EMBL" id="JBFSOO010000002">
    <property type="protein sequence ID" value="MEZ6852353.1"/>
    <property type="molecule type" value="Genomic_DNA"/>
</dbReference>
<evidence type="ECO:0000313" key="1">
    <source>
        <dbReference type="EMBL" id="MEZ6852353.1"/>
    </source>
</evidence>
<dbReference type="AlphaFoldDB" id="A0A8G2C8U3"/>
<dbReference type="InterPro" id="IPR046516">
    <property type="entry name" value="DUF6694"/>
</dbReference>
<dbReference type="RefSeq" id="WP_020000755.1">
    <property type="nucleotide sequence ID" value="NZ_CP192219.1"/>
</dbReference>
<dbReference type="Proteomes" id="UP000184001">
    <property type="component" value="Unassembled WGS sequence"/>
</dbReference>
<keyword evidence="4" id="KW-1185">Reference proteome</keyword>
<comment type="caution">
    <text evidence="2">The sequence shown here is derived from an EMBL/GenBank/DDBJ whole genome shotgun (WGS) entry which is preliminary data.</text>
</comment>
<organism evidence="2 3">
    <name type="scientific">Halodesulfovibrio aestuarii</name>
    <dbReference type="NCBI Taxonomy" id="126333"/>
    <lineage>
        <taxon>Bacteria</taxon>
        <taxon>Pseudomonadati</taxon>
        <taxon>Thermodesulfobacteriota</taxon>
        <taxon>Desulfovibrionia</taxon>
        <taxon>Desulfovibrionales</taxon>
        <taxon>Desulfovibrionaceae</taxon>
        <taxon>Halodesulfovibrio</taxon>
    </lineage>
</organism>
<evidence type="ECO:0000313" key="3">
    <source>
        <dbReference type="Proteomes" id="UP000184001"/>
    </source>
</evidence>
<name>A0A8G2C8U3_9BACT</name>